<accession>A0ABU9KY54</accession>
<comment type="caution">
    <text evidence="2">The sequence shown here is derived from an EMBL/GenBank/DDBJ whole genome shotgun (WGS) entry which is preliminary data.</text>
</comment>
<evidence type="ECO:0008006" key="4">
    <source>
        <dbReference type="Google" id="ProtNLM"/>
    </source>
</evidence>
<dbReference type="PROSITE" id="PS51257">
    <property type="entry name" value="PROKAR_LIPOPROTEIN"/>
    <property type="match status" value="1"/>
</dbReference>
<feature type="chain" id="PRO_5045963310" description="Cytochrome c domain-containing protein" evidence="1">
    <location>
        <begin position="22"/>
        <end position="125"/>
    </location>
</feature>
<dbReference type="EMBL" id="JBCDNA010000001">
    <property type="protein sequence ID" value="MEL4455120.1"/>
    <property type="molecule type" value="Genomic_DNA"/>
</dbReference>
<dbReference type="Proteomes" id="UP001474120">
    <property type="component" value="Unassembled WGS sequence"/>
</dbReference>
<evidence type="ECO:0000313" key="3">
    <source>
        <dbReference type="Proteomes" id="UP001474120"/>
    </source>
</evidence>
<proteinExistence type="predicted"/>
<name>A0ABU9KY54_9FLAO</name>
<organism evidence="2 3">
    <name type="scientific">Lutimonas vermicola</name>
    <dbReference type="NCBI Taxonomy" id="414288"/>
    <lineage>
        <taxon>Bacteria</taxon>
        <taxon>Pseudomonadati</taxon>
        <taxon>Bacteroidota</taxon>
        <taxon>Flavobacteriia</taxon>
        <taxon>Flavobacteriales</taxon>
        <taxon>Flavobacteriaceae</taxon>
        <taxon>Lutimonas</taxon>
    </lineage>
</organism>
<reference evidence="2 3" key="1">
    <citation type="submission" date="2024-04" db="EMBL/GenBank/DDBJ databases">
        <title>whole genome sequencing of Lutimonas vermicola strain IMCC1616.</title>
        <authorList>
            <person name="Bae S.S."/>
        </authorList>
    </citation>
    <scope>NUCLEOTIDE SEQUENCE [LARGE SCALE GENOMIC DNA]</scope>
    <source>
        <strain evidence="2 3">IMCC1616</strain>
    </source>
</reference>
<keyword evidence="1" id="KW-0732">Signal</keyword>
<dbReference type="RefSeq" id="WP_342158885.1">
    <property type="nucleotide sequence ID" value="NZ_JBCDNA010000001.1"/>
</dbReference>
<sequence>MKNTIKILILMAMGLFLGSCYNDTFPEEEGPAPTDVSYSEKIQPLWNTDCTSCHPSLAQPDLSSNNSYNSLINGGFVIPGNADDSVLYQSLLGSNGVSLMPTSGQWPISQIKLVESWINEGAKDN</sequence>
<keyword evidence="3" id="KW-1185">Reference proteome</keyword>
<protein>
    <recommendedName>
        <fullName evidence="4">Cytochrome c domain-containing protein</fullName>
    </recommendedName>
</protein>
<gene>
    <name evidence="2" type="ORF">AABB81_04385</name>
</gene>
<evidence type="ECO:0000313" key="2">
    <source>
        <dbReference type="EMBL" id="MEL4455120.1"/>
    </source>
</evidence>
<evidence type="ECO:0000256" key="1">
    <source>
        <dbReference type="SAM" id="SignalP"/>
    </source>
</evidence>
<feature type="signal peptide" evidence="1">
    <location>
        <begin position="1"/>
        <end position="21"/>
    </location>
</feature>